<dbReference type="EMBL" id="JAAKDE010000063">
    <property type="protein sequence ID" value="MBA2134133.1"/>
    <property type="molecule type" value="Genomic_DNA"/>
</dbReference>
<proteinExistence type="predicted"/>
<dbReference type="SUPFAM" id="SSF88723">
    <property type="entry name" value="PIN domain-like"/>
    <property type="match status" value="1"/>
</dbReference>
<gene>
    <name evidence="2" type="ORF">G5B42_11405</name>
</gene>
<dbReference type="InterPro" id="IPR029060">
    <property type="entry name" value="PIN-like_dom_sf"/>
</dbReference>
<evidence type="ECO:0000313" key="3">
    <source>
        <dbReference type="Proteomes" id="UP000657177"/>
    </source>
</evidence>
<name>A0A8J6LNZ8_9FIRM</name>
<evidence type="ECO:0000313" key="2">
    <source>
        <dbReference type="EMBL" id="MBA2134133.1"/>
    </source>
</evidence>
<keyword evidence="3" id="KW-1185">Reference proteome</keyword>
<dbReference type="AlphaFoldDB" id="A0A8J6LNZ8"/>
<evidence type="ECO:0000259" key="1">
    <source>
        <dbReference type="Pfam" id="PF01850"/>
    </source>
</evidence>
<reference evidence="2" key="1">
    <citation type="submission" date="2020-06" db="EMBL/GenBank/DDBJ databases">
        <title>Novel chitinolytic bacterium.</title>
        <authorList>
            <person name="Ungkulpasvich U."/>
            <person name="Kosugi A."/>
            <person name="Uke A."/>
        </authorList>
    </citation>
    <scope>NUCLEOTIDE SEQUENCE</scope>
    <source>
        <strain evidence="2">UUS1-1</strain>
    </source>
</reference>
<dbReference type="InterPro" id="IPR002716">
    <property type="entry name" value="PIN_dom"/>
</dbReference>
<organism evidence="2 3">
    <name type="scientific">Capillibacterium thermochitinicola</name>
    <dbReference type="NCBI Taxonomy" id="2699427"/>
    <lineage>
        <taxon>Bacteria</taxon>
        <taxon>Bacillati</taxon>
        <taxon>Bacillota</taxon>
        <taxon>Capillibacterium</taxon>
    </lineage>
</organism>
<comment type="caution">
    <text evidence="2">The sequence shown here is derived from an EMBL/GenBank/DDBJ whole genome shotgun (WGS) entry which is preliminary data.</text>
</comment>
<sequence length="147" mass="16821">MKKIMFDTNVFDKLPKIIEKIKKSAEVQYEYYITTIQIEELCEIPDTKKDIRVKNILMLAELRAKLVPISLLILNGRARLGYVRLGSGEVYRKIVKSNGSNTDDAVIADTAVSEGCTLITEDKDLYTRMKNNGYDVMYLDDFINTID</sequence>
<accession>A0A8J6LNZ8</accession>
<protein>
    <submittedName>
        <fullName evidence="2">PIN domain-containing protein</fullName>
    </submittedName>
</protein>
<feature type="domain" description="PIN" evidence="1">
    <location>
        <begin position="29"/>
        <end position="126"/>
    </location>
</feature>
<dbReference type="Proteomes" id="UP000657177">
    <property type="component" value="Unassembled WGS sequence"/>
</dbReference>
<dbReference type="RefSeq" id="WP_181340594.1">
    <property type="nucleotide sequence ID" value="NZ_JAAKDE010000063.1"/>
</dbReference>
<dbReference type="Pfam" id="PF01850">
    <property type="entry name" value="PIN"/>
    <property type="match status" value="1"/>
</dbReference>
<dbReference type="Gene3D" id="3.40.50.1010">
    <property type="entry name" value="5'-nuclease"/>
    <property type="match status" value="1"/>
</dbReference>